<reference evidence="1 2" key="2">
    <citation type="journal article" date="2022" name="Mol. Ecol. Resour.">
        <title>The genomes of chicory, endive, great burdock and yacon provide insights into Asteraceae paleo-polyploidization history and plant inulin production.</title>
        <authorList>
            <person name="Fan W."/>
            <person name="Wang S."/>
            <person name="Wang H."/>
            <person name="Wang A."/>
            <person name="Jiang F."/>
            <person name="Liu H."/>
            <person name="Zhao H."/>
            <person name="Xu D."/>
            <person name="Zhang Y."/>
        </authorList>
    </citation>
    <scope>NUCLEOTIDE SEQUENCE [LARGE SCALE GENOMIC DNA]</scope>
    <source>
        <strain evidence="2">cv. Yunnan</strain>
        <tissue evidence="1">Leaves</tissue>
    </source>
</reference>
<accession>A0ACB9CG82</accession>
<proteinExistence type="predicted"/>
<keyword evidence="2" id="KW-1185">Reference proteome</keyword>
<evidence type="ECO:0000313" key="1">
    <source>
        <dbReference type="EMBL" id="KAI3733256.1"/>
    </source>
</evidence>
<sequence length="176" mass="19285">MPSRLGFQFQINRGGVSCSVRSHIFRRDGASLVRKISVFGTVEKVRKVKMSSSNSQSGVQETPAKRRKVCTSYGTKTQATSTSGRGTKHAFPNFLHFLGLQKGDDGATTTASSVVAPSSYASLYLHTQNKILGFIYTQAGANLGKKTTDSDAEFGLIKKLLWLLRNWYEIDTVLVS</sequence>
<evidence type="ECO:0000313" key="2">
    <source>
        <dbReference type="Proteomes" id="UP001056120"/>
    </source>
</evidence>
<comment type="caution">
    <text evidence="1">The sequence shown here is derived from an EMBL/GenBank/DDBJ whole genome shotgun (WGS) entry which is preliminary data.</text>
</comment>
<dbReference type="Proteomes" id="UP001056120">
    <property type="component" value="Linkage Group LG21"/>
</dbReference>
<dbReference type="EMBL" id="CM042038">
    <property type="protein sequence ID" value="KAI3733256.1"/>
    <property type="molecule type" value="Genomic_DNA"/>
</dbReference>
<organism evidence="1 2">
    <name type="scientific">Smallanthus sonchifolius</name>
    <dbReference type="NCBI Taxonomy" id="185202"/>
    <lineage>
        <taxon>Eukaryota</taxon>
        <taxon>Viridiplantae</taxon>
        <taxon>Streptophyta</taxon>
        <taxon>Embryophyta</taxon>
        <taxon>Tracheophyta</taxon>
        <taxon>Spermatophyta</taxon>
        <taxon>Magnoliopsida</taxon>
        <taxon>eudicotyledons</taxon>
        <taxon>Gunneridae</taxon>
        <taxon>Pentapetalae</taxon>
        <taxon>asterids</taxon>
        <taxon>campanulids</taxon>
        <taxon>Asterales</taxon>
        <taxon>Asteraceae</taxon>
        <taxon>Asteroideae</taxon>
        <taxon>Heliantheae alliance</taxon>
        <taxon>Millerieae</taxon>
        <taxon>Smallanthus</taxon>
    </lineage>
</organism>
<reference evidence="2" key="1">
    <citation type="journal article" date="2022" name="Mol. Ecol. Resour.">
        <title>The genomes of chicory, endive, great burdock and yacon provide insights into Asteraceae palaeo-polyploidization history and plant inulin production.</title>
        <authorList>
            <person name="Fan W."/>
            <person name="Wang S."/>
            <person name="Wang H."/>
            <person name="Wang A."/>
            <person name="Jiang F."/>
            <person name="Liu H."/>
            <person name="Zhao H."/>
            <person name="Xu D."/>
            <person name="Zhang Y."/>
        </authorList>
    </citation>
    <scope>NUCLEOTIDE SEQUENCE [LARGE SCALE GENOMIC DNA]</scope>
    <source>
        <strain evidence="2">cv. Yunnan</strain>
    </source>
</reference>
<protein>
    <submittedName>
        <fullName evidence="1">Uncharacterized protein</fullName>
    </submittedName>
</protein>
<gene>
    <name evidence="1" type="ORF">L1987_64476</name>
</gene>
<name>A0ACB9CG82_9ASTR</name>